<keyword evidence="8 14" id="KW-0645">Protease</keyword>
<dbReference type="EMBL" id="JAPQKS010000001">
    <property type="protein sequence ID" value="KAJ5249025.1"/>
    <property type="molecule type" value="Genomic_DNA"/>
</dbReference>
<dbReference type="Pfam" id="PF00026">
    <property type="entry name" value="Asp"/>
    <property type="match status" value="1"/>
</dbReference>
<evidence type="ECO:0000256" key="2">
    <source>
        <dbReference type="ARBA" id="ARBA00002983"/>
    </source>
</evidence>
<organism evidence="18 19">
    <name type="scientific">Penicillium chermesinum</name>
    <dbReference type="NCBI Taxonomy" id="63820"/>
    <lineage>
        <taxon>Eukaryota</taxon>
        <taxon>Fungi</taxon>
        <taxon>Dikarya</taxon>
        <taxon>Ascomycota</taxon>
        <taxon>Pezizomycotina</taxon>
        <taxon>Eurotiomycetes</taxon>
        <taxon>Eurotiomycetidae</taxon>
        <taxon>Eurotiales</taxon>
        <taxon>Aspergillaceae</taxon>
        <taxon>Penicillium</taxon>
    </lineage>
</organism>
<dbReference type="GO" id="GO:0098552">
    <property type="term" value="C:side of membrane"/>
    <property type="evidence" value="ECO:0007669"/>
    <property type="project" value="UniProtKB-KW"/>
</dbReference>
<dbReference type="PROSITE" id="PS51767">
    <property type="entry name" value="PEPTIDASE_A1"/>
    <property type="match status" value="1"/>
</dbReference>
<sequence length="499" mass="52610">MWGSAILPIALLAALPCANAITLHKRSEPAVLGLPIVRTERSQALQKRDSKTVSADLYNLVGAGLKSSIQSTRSPGKLLIPSKQNMQYWVNITVGTPAQKVSLTLDTGSSDVWVNIPNSTFCSADDDPCSPYGVFKQKDSSTFHMLDYQMNATYAAGFLAEGYYATDTLSIGGVKVKDYQFAVADISHNENGILGVGYQKGTDAYAIGKEYTNLPGALVKSGATNSAAYSLWLNKLDSTGNILFGGVNKARYNGELQSVPILKVYGEYRSLAIALTEITVKDKTYASGLPLAVSLDNGSSMIALPKELLDPIYKDIGAGYDSKSQFGYISCDAAHWDYNITFSFSQAKVSMPISTLVFPHYSETSFPKGDCIFGMVPSQPGVNLMGDPFLRGAYVVYDLDNNEISLAETNTNDGDDDIHEIGTGSDAVPGGHSAGLGLTAPATMTVTGELSTTDGSAPKTSDGGAAATSSSSEGLAALPTSNPNHLLPGLLGAGLLLAL</sequence>
<feature type="active site" evidence="12">
    <location>
        <position position="106"/>
    </location>
</feature>
<evidence type="ECO:0000256" key="16">
    <source>
        <dbReference type="SAM" id="SignalP"/>
    </source>
</evidence>
<dbReference type="GO" id="GO:0004190">
    <property type="term" value="F:aspartic-type endopeptidase activity"/>
    <property type="evidence" value="ECO:0007669"/>
    <property type="project" value="UniProtKB-KW"/>
</dbReference>
<evidence type="ECO:0000313" key="18">
    <source>
        <dbReference type="EMBL" id="KAJ5249025.1"/>
    </source>
</evidence>
<dbReference type="Gene3D" id="2.40.70.10">
    <property type="entry name" value="Acid Proteases"/>
    <property type="match status" value="2"/>
</dbReference>
<comment type="caution">
    <text evidence="18">The sequence shown here is derived from an EMBL/GenBank/DDBJ whole genome shotgun (WGS) entry which is preliminary data.</text>
</comment>
<evidence type="ECO:0000256" key="1">
    <source>
        <dbReference type="ARBA" id="ARBA00000043"/>
    </source>
</evidence>
<evidence type="ECO:0000256" key="12">
    <source>
        <dbReference type="PIRSR" id="PIRSR601461-1"/>
    </source>
</evidence>
<evidence type="ECO:0000256" key="7">
    <source>
        <dbReference type="ARBA" id="ARBA00022622"/>
    </source>
</evidence>
<feature type="region of interest" description="Disordered" evidence="15">
    <location>
        <begin position="449"/>
        <end position="477"/>
    </location>
</feature>
<dbReference type="CDD" id="cd05474">
    <property type="entry name" value="SAP_like"/>
    <property type="match status" value="1"/>
</dbReference>
<evidence type="ECO:0000256" key="13">
    <source>
        <dbReference type="PIRSR" id="PIRSR601461-2"/>
    </source>
</evidence>
<dbReference type="Proteomes" id="UP001150941">
    <property type="component" value="Unassembled WGS sequence"/>
</dbReference>
<evidence type="ECO:0000256" key="8">
    <source>
        <dbReference type="ARBA" id="ARBA00022670"/>
    </source>
</evidence>
<dbReference type="PANTHER" id="PTHR47966:SF65">
    <property type="entry name" value="ASPARTIC-TYPE ENDOPEPTIDASE"/>
    <property type="match status" value="1"/>
</dbReference>
<dbReference type="InterPro" id="IPR033876">
    <property type="entry name" value="SAP-like"/>
</dbReference>
<comment type="function">
    <text evidence="2">Secreted aspartic endopeptidase that allows assimilation of proteinaceous substrates. The scissile peptide bond is attacked by a nucleophilic water molecule activated by two aspartic residues in the active site. Shows a broad primary substrate specificity. Favors hydrophobic residues at the P1 and P1' positions, but can also activate trypsinogen and hydrolyze the B chain of insulin between positions 'Gly-20' and 'Glu-21'.</text>
</comment>
<keyword evidence="10 14" id="KW-0064">Aspartyl protease</keyword>
<keyword evidence="13" id="KW-1015">Disulfide bond</keyword>
<dbReference type="InterPro" id="IPR001461">
    <property type="entry name" value="Aspartic_peptidase_A1"/>
</dbReference>
<name>A0A9W9PMB6_9EURO</name>
<keyword evidence="7" id="KW-0472">Membrane</keyword>
<dbReference type="GO" id="GO:0005886">
    <property type="term" value="C:plasma membrane"/>
    <property type="evidence" value="ECO:0007669"/>
    <property type="project" value="UniProtKB-SubCell"/>
</dbReference>
<comment type="subunit">
    <text evidence="5">Monomer.</text>
</comment>
<feature type="chain" id="PRO_5040835816" description="penicillopepsin" evidence="16">
    <location>
        <begin position="21"/>
        <end position="499"/>
    </location>
</feature>
<evidence type="ECO:0000256" key="6">
    <source>
        <dbReference type="ARBA" id="ARBA00013206"/>
    </source>
</evidence>
<dbReference type="PRINTS" id="PR00792">
    <property type="entry name" value="PEPSIN"/>
</dbReference>
<dbReference type="AlphaFoldDB" id="A0A9W9PMB6"/>
<dbReference type="GO" id="GO:0006508">
    <property type="term" value="P:proteolysis"/>
    <property type="evidence" value="ECO:0007669"/>
    <property type="project" value="UniProtKB-KW"/>
</dbReference>
<feature type="disulfide bond" evidence="13">
    <location>
        <begin position="331"/>
        <end position="371"/>
    </location>
</feature>
<feature type="compositionally biased region" description="Polar residues" evidence="15">
    <location>
        <begin position="449"/>
        <end position="459"/>
    </location>
</feature>
<evidence type="ECO:0000313" key="19">
    <source>
        <dbReference type="Proteomes" id="UP001150941"/>
    </source>
</evidence>
<dbReference type="SUPFAM" id="SSF50630">
    <property type="entry name" value="Acid proteases"/>
    <property type="match status" value="1"/>
</dbReference>
<evidence type="ECO:0000256" key="4">
    <source>
        <dbReference type="ARBA" id="ARBA00007447"/>
    </source>
</evidence>
<gene>
    <name evidence="18" type="ORF">N7468_000476</name>
</gene>
<dbReference type="EC" id="3.4.23.20" evidence="6"/>
<reference evidence="18" key="1">
    <citation type="submission" date="2022-11" db="EMBL/GenBank/DDBJ databases">
        <authorList>
            <person name="Petersen C."/>
        </authorList>
    </citation>
    <scope>NUCLEOTIDE SEQUENCE</scope>
    <source>
        <strain evidence="18">IBT 19713</strain>
    </source>
</reference>
<dbReference type="InterPro" id="IPR033121">
    <property type="entry name" value="PEPTIDASE_A1"/>
</dbReference>
<feature type="domain" description="Peptidase A1" evidence="17">
    <location>
        <begin position="88"/>
        <end position="407"/>
    </location>
</feature>
<comment type="similarity">
    <text evidence="4 14">Belongs to the peptidase A1 family.</text>
</comment>
<evidence type="ECO:0000259" key="17">
    <source>
        <dbReference type="PROSITE" id="PS51767"/>
    </source>
</evidence>
<comment type="subcellular location">
    <subcellularLocation>
        <location evidence="3">Cell membrane</location>
        <topology evidence="3">Lipid-anchor</topology>
        <topology evidence="3">GPI-anchor</topology>
    </subcellularLocation>
</comment>
<keyword evidence="19" id="KW-1185">Reference proteome</keyword>
<comment type="catalytic activity">
    <reaction evidence="1">
        <text>Hydrolysis of proteins with broad specificity similar to that of pepsin A, preferring hydrophobic residues at P1 and P1', but also cleaving 20-Gly-|-Glu-21 in the B chain of insulin. Clots milk, and activates trypsinogen.</text>
        <dbReference type="EC" id="3.4.23.20"/>
    </reaction>
</comment>
<keyword evidence="7" id="KW-0336">GPI-anchor</keyword>
<evidence type="ECO:0000256" key="14">
    <source>
        <dbReference type="RuleBase" id="RU000454"/>
    </source>
</evidence>
<proteinExistence type="inferred from homology"/>
<feature type="signal peptide" evidence="16">
    <location>
        <begin position="1"/>
        <end position="20"/>
    </location>
</feature>
<keyword evidence="11 14" id="KW-0378">Hydrolase</keyword>
<evidence type="ECO:0000256" key="3">
    <source>
        <dbReference type="ARBA" id="ARBA00004609"/>
    </source>
</evidence>
<dbReference type="PANTHER" id="PTHR47966">
    <property type="entry name" value="BETA-SITE APP-CLEAVING ENZYME, ISOFORM A-RELATED"/>
    <property type="match status" value="1"/>
</dbReference>
<keyword evidence="7" id="KW-0325">Glycoprotein</keyword>
<keyword evidence="7" id="KW-0449">Lipoprotein</keyword>
<dbReference type="InterPro" id="IPR001969">
    <property type="entry name" value="Aspartic_peptidase_AS"/>
</dbReference>
<dbReference type="PROSITE" id="PS00141">
    <property type="entry name" value="ASP_PROTEASE"/>
    <property type="match status" value="1"/>
</dbReference>
<feature type="active site" evidence="12">
    <location>
        <position position="296"/>
    </location>
</feature>
<evidence type="ECO:0000256" key="5">
    <source>
        <dbReference type="ARBA" id="ARBA00011245"/>
    </source>
</evidence>
<dbReference type="InterPro" id="IPR021109">
    <property type="entry name" value="Peptidase_aspartic_dom_sf"/>
</dbReference>
<dbReference type="RefSeq" id="XP_058335804.1">
    <property type="nucleotide sequence ID" value="XM_058469773.1"/>
</dbReference>
<keyword evidence="9 16" id="KW-0732">Signal</keyword>
<evidence type="ECO:0000256" key="9">
    <source>
        <dbReference type="ARBA" id="ARBA00022729"/>
    </source>
</evidence>
<dbReference type="OrthoDB" id="771136at2759"/>
<evidence type="ECO:0000256" key="11">
    <source>
        <dbReference type="ARBA" id="ARBA00022801"/>
    </source>
</evidence>
<protein>
    <recommendedName>
        <fullName evidence="6">penicillopepsin</fullName>
        <ecNumber evidence="6">3.4.23.20</ecNumber>
    </recommendedName>
</protein>
<evidence type="ECO:0000256" key="15">
    <source>
        <dbReference type="SAM" id="MobiDB-lite"/>
    </source>
</evidence>
<dbReference type="GeneID" id="83197076"/>
<reference evidence="18" key="2">
    <citation type="journal article" date="2023" name="IMA Fungus">
        <title>Comparative genomic study of the Penicillium genus elucidates a diverse pangenome and 15 lateral gene transfer events.</title>
        <authorList>
            <person name="Petersen C."/>
            <person name="Sorensen T."/>
            <person name="Nielsen M.R."/>
            <person name="Sondergaard T.E."/>
            <person name="Sorensen J.L."/>
            <person name="Fitzpatrick D.A."/>
            <person name="Frisvad J.C."/>
            <person name="Nielsen K.L."/>
        </authorList>
    </citation>
    <scope>NUCLEOTIDE SEQUENCE</scope>
    <source>
        <strain evidence="18">IBT 19713</strain>
    </source>
</reference>
<evidence type="ECO:0000256" key="10">
    <source>
        <dbReference type="ARBA" id="ARBA00022750"/>
    </source>
</evidence>
<feature type="compositionally biased region" description="Low complexity" evidence="15">
    <location>
        <begin position="461"/>
        <end position="477"/>
    </location>
</feature>
<accession>A0A9W9PMB6</accession>